<evidence type="ECO:0000313" key="3">
    <source>
        <dbReference type="Proteomes" id="UP000188603"/>
    </source>
</evidence>
<feature type="transmembrane region" description="Helical" evidence="1">
    <location>
        <begin position="111"/>
        <end position="138"/>
    </location>
</feature>
<evidence type="ECO:0000256" key="1">
    <source>
        <dbReference type="SAM" id="Phobius"/>
    </source>
</evidence>
<evidence type="ECO:0008006" key="4">
    <source>
        <dbReference type="Google" id="ProtNLM"/>
    </source>
</evidence>
<feature type="transmembrane region" description="Helical" evidence="1">
    <location>
        <begin position="179"/>
        <end position="197"/>
    </location>
</feature>
<keyword evidence="1" id="KW-0472">Membrane</keyword>
<accession>A0A1U9K4B4</accession>
<dbReference type="Proteomes" id="UP000188603">
    <property type="component" value="Chromosome"/>
</dbReference>
<feature type="transmembrane region" description="Helical" evidence="1">
    <location>
        <begin position="150"/>
        <end position="172"/>
    </location>
</feature>
<name>A0A1U9K4B4_9BACL</name>
<sequence length="257" mass="28381">MYEQRRNERVNSMFGRVLAAELMKTKRSLVWVLVLIGPLLTSLQMMGIDPSNQVDGMNEWETLYTFSVLLYAMLFLPLLTGVLSAFVCRFEHLNGGWKQVLALPVSRSHVYLAKLLVVAGLLGATQSVFLLLILLVGVVKGIDVPIPWDFLLRGIAGGWIAALPLAALQMWVSAIWRSFGAPLALNVVLTLPAVLIANSETFGPFYPWAQPLLAMSPQEGDAMFNVSLETLFIVMIGGFLTALIGGWWTFVRRDVTA</sequence>
<dbReference type="AlphaFoldDB" id="A0A1U9K4B4"/>
<reference evidence="2 3" key="1">
    <citation type="journal article" date="2015" name="Int. J. Syst. Evol. Microbiol.">
        <title>Novibacillus thermophilus gen. nov., sp. nov., a Gram-staining-negative and moderately thermophilic member of the family Thermoactinomycetaceae.</title>
        <authorList>
            <person name="Yang G."/>
            <person name="Chen J."/>
            <person name="Zhou S."/>
        </authorList>
    </citation>
    <scope>NUCLEOTIDE SEQUENCE [LARGE SCALE GENOMIC DNA]</scope>
    <source>
        <strain evidence="2 3">SG-1</strain>
    </source>
</reference>
<feature type="transmembrane region" description="Helical" evidence="1">
    <location>
        <begin position="231"/>
        <end position="251"/>
    </location>
</feature>
<feature type="transmembrane region" description="Helical" evidence="1">
    <location>
        <begin position="68"/>
        <end position="90"/>
    </location>
</feature>
<dbReference type="EMBL" id="CP019699">
    <property type="protein sequence ID" value="AQS54860.1"/>
    <property type="molecule type" value="Genomic_DNA"/>
</dbReference>
<dbReference type="KEGG" id="ntr:B0W44_02815"/>
<dbReference type="Pfam" id="PF12730">
    <property type="entry name" value="ABC2_membrane_4"/>
    <property type="match status" value="1"/>
</dbReference>
<feature type="transmembrane region" description="Helical" evidence="1">
    <location>
        <begin position="29"/>
        <end position="48"/>
    </location>
</feature>
<keyword evidence="3" id="KW-1185">Reference proteome</keyword>
<gene>
    <name evidence="2" type="ORF">B0W44_02815</name>
</gene>
<protein>
    <recommendedName>
        <fullName evidence="4">Lantibiotic ABC transporter permease</fullName>
    </recommendedName>
</protein>
<keyword evidence="1" id="KW-1133">Transmembrane helix</keyword>
<evidence type="ECO:0000313" key="2">
    <source>
        <dbReference type="EMBL" id="AQS54860.1"/>
    </source>
</evidence>
<proteinExistence type="predicted"/>
<organism evidence="2 3">
    <name type="scientific">Novibacillus thermophilus</name>
    <dbReference type="NCBI Taxonomy" id="1471761"/>
    <lineage>
        <taxon>Bacteria</taxon>
        <taxon>Bacillati</taxon>
        <taxon>Bacillota</taxon>
        <taxon>Bacilli</taxon>
        <taxon>Bacillales</taxon>
        <taxon>Thermoactinomycetaceae</taxon>
        <taxon>Novibacillus</taxon>
    </lineage>
</organism>
<dbReference type="CDD" id="cd21809">
    <property type="entry name" value="ABC-2_lan_permease-like"/>
    <property type="match status" value="1"/>
</dbReference>
<dbReference type="STRING" id="1471761.B0W44_02815"/>
<keyword evidence="1" id="KW-0812">Transmembrane</keyword>